<accession>A0A1U9Z8F8</accession>
<dbReference type="PANTHER" id="PTHR46044:SF1">
    <property type="entry name" value="CN HYDROLASE DOMAIN-CONTAINING PROTEIN"/>
    <property type="match status" value="1"/>
</dbReference>
<organism evidence="3 4">
    <name type="scientific">Martelella mediterranea DSM 17316</name>
    <dbReference type="NCBI Taxonomy" id="1122214"/>
    <lineage>
        <taxon>Bacteria</taxon>
        <taxon>Pseudomonadati</taxon>
        <taxon>Pseudomonadota</taxon>
        <taxon>Alphaproteobacteria</taxon>
        <taxon>Hyphomicrobiales</taxon>
        <taxon>Aurantimonadaceae</taxon>
        <taxon>Martelella</taxon>
    </lineage>
</organism>
<evidence type="ECO:0000313" key="4">
    <source>
        <dbReference type="Proteomes" id="UP000191135"/>
    </source>
</evidence>
<dbReference type="EMBL" id="CP020331">
    <property type="protein sequence ID" value="AQZ53862.1"/>
    <property type="molecule type" value="Genomic_DNA"/>
</dbReference>
<dbReference type="PROSITE" id="PS50263">
    <property type="entry name" value="CN_HYDROLASE"/>
    <property type="match status" value="1"/>
</dbReference>
<keyword evidence="4" id="KW-1185">Reference proteome</keyword>
<name>A0A1U9Z8F8_9HYPH</name>
<evidence type="ECO:0000313" key="3">
    <source>
        <dbReference type="EMBL" id="AQZ53862.1"/>
    </source>
</evidence>
<keyword evidence="3" id="KW-0614">Plasmid</keyword>
<dbReference type="KEGG" id="mmed:Mame_04570"/>
<protein>
    <submittedName>
        <fullName evidence="3">Nitrilase</fullName>
        <ecNumber evidence="3">3.5.5.7</ecNumber>
    </submittedName>
</protein>
<dbReference type="Gene3D" id="3.60.110.10">
    <property type="entry name" value="Carbon-nitrogen hydrolase"/>
    <property type="match status" value="1"/>
</dbReference>
<gene>
    <name evidence="3" type="ORF">Mame_04570</name>
</gene>
<dbReference type="InterPro" id="IPR003010">
    <property type="entry name" value="C-N_Hydrolase"/>
</dbReference>
<proteinExistence type="inferred from homology"/>
<dbReference type="AlphaFoldDB" id="A0A1U9Z8F8"/>
<dbReference type="GO" id="GO:0018762">
    <property type="term" value="F:aliphatic nitrilase activity"/>
    <property type="evidence" value="ECO:0007669"/>
    <property type="project" value="UniProtKB-EC"/>
</dbReference>
<dbReference type="EC" id="3.5.5.7" evidence="3"/>
<dbReference type="InterPro" id="IPR044149">
    <property type="entry name" value="Nitrilases_CHs"/>
</dbReference>
<dbReference type="Proteomes" id="UP000191135">
    <property type="component" value="Plasmid pMM593"/>
</dbReference>
<geneLocation type="plasmid" evidence="4">
    <name>pmm593</name>
</geneLocation>
<feature type="domain" description="CN hydrolase" evidence="2">
    <location>
        <begin position="1"/>
        <end position="77"/>
    </location>
</feature>
<evidence type="ECO:0000256" key="1">
    <source>
        <dbReference type="ARBA" id="ARBA00008129"/>
    </source>
</evidence>
<evidence type="ECO:0000259" key="2">
    <source>
        <dbReference type="PROSITE" id="PS50263"/>
    </source>
</evidence>
<dbReference type="InterPro" id="IPR036526">
    <property type="entry name" value="C-N_Hydrolase_sf"/>
</dbReference>
<dbReference type="SUPFAM" id="SSF56317">
    <property type="entry name" value="Carbon-nitrogen hydrolase"/>
    <property type="match status" value="1"/>
</dbReference>
<comment type="similarity">
    <text evidence="1">Belongs to the carbon-nitrogen hydrolase superfamily. Nitrilase family.</text>
</comment>
<dbReference type="Pfam" id="PF00795">
    <property type="entry name" value="CN_hydrolase"/>
    <property type="match status" value="1"/>
</dbReference>
<keyword evidence="3" id="KW-0378">Hydrolase</keyword>
<reference evidence="3 4" key="1">
    <citation type="submission" date="2017-03" db="EMBL/GenBank/DDBJ databases">
        <title>Foreign affairs: Plasmid Transfer between Roseobacters and Rhizobia.</title>
        <authorList>
            <person name="Bartling P."/>
            <person name="Bunk B."/>
            <person name="Overmann J."/>
            <person name="Brinkmann H."/>
            <person name="Petersen J."/>
        </authorList>
    </citation>
    <scope>NUCLEOTIDE SEQUENCE [LARGE SCALE GENOMIC DNA]</scope>
    <source>
        <strain evidence="3 4">MACL11</strain>
        <plasmid evidence="4">Plasmid pmm593</plasmid>
    </source>
</reference>
<sequence length="77" mass="8444">MAPTGALLSKHRKLMPTALERLVWGFGDGSTIGVAETPLGRIGSVICWENYMPLLRMAMYAQGVELYCAPTVDDRDT</sequence>
<dbReference type="PANTHER" id="PTHR46044">
    <property type="entry name" value="NITRILASE"/>
    <property type="match status" value="1"/>
</dbReference>
<dbReference type="eggNOG" id="COG0388">
    <property type="taxonomic scope" value="Bacteria"/>
</dbReference>